<keyword evidence="3" id="KW-1185">Reference proteome</keyword>
<name>A0A8H7ZEC8_9ASCO</name>
<dbReference type="EMBL" id="JAEOAQ010000005">
    <property type="protein sequence ID" value="KAG5418649.1"/>
    <property type="molecule type" value="Genomic_DNA"/>
</dbReference>
<accession>A0A8H7ZEC8</accession>
<sequence>MSLNQRNRRALPSTLNTPTAVNVTAVSDISQEEAEQLLTQFIDASEHNRNPLNLKDQDQKTGFSSNSETIAVVSQLKRIQRNLRGLPPLSTSEAPETTVNNNEEEEAN</sequence>
<evidence type="ECO:0000313" key="2">
    <source>
        <dbReference type="EMBL" id="KAG5418649.1"/>
    </source>
</evidence>
<feature type="region of interest" description="Disordered" evidence="1">
    <location>
        <begin position="83"/>
        <end position="108"/>
    </location>
</feature>
<evidence type="ECO:0000313" key="3">
    <source>
        <dbReference type="Proteomes" id="UP000669133"/>
    </source>
</evidence>
<dbReference type="InterPro" id="IPR013239">
    <property type="entry name" value="RNA_polI_Rpa14"/>
</dbReference>
<reference evidence="2 3" key="1">
    <citation type="submission" date="2020-12" db="EMBL/GenBank/DDBJ databases">
        <title>Effect of drift, selection, and recombination on the evolution of hybrid genomes in Candida yeast pathogens.</title>
        <authorList>
            <person name="Mixao V."/>
            <person name="Ksiezopolska E."/>
            <person name="Saus E."/>
            <person name="Boekhout T."/>
            <person name="Gacser A."/>
            <person name="Gabaldon T."/>
        </authorList>
    </citation>
    <scope>NUCLEOTIDE SEQUENCE [LARGE SCALE GENOMIC DNA]</scope>
    <source>
        <strain evidence="2 3">BP57</strain>
    </source>
</reference>
<dbReference type="Gene3D" id="6.10.250.3390">
    <property type="match status" value="1"/>
</dbReference>
<dbReference type="Pfam" id="PF08203">
    <property type="entry name" value="RNA_polI_A14"/>
    <property type="match status" value="1"/>
</dbReference>
<evidence type="ECO:0000256" key="1">
    <source>
        <dbReference type="SAM" id="MobiDB-lite"/>
    </source>
</evidence>
<dbReference type="GeneID" id="93652806"/>
<dbReference type="OrthoDB" id="4093689at2759"/>
<dbReference type="RefSeq" id="XP_067547765.1">
    <property type="nucleotide sequence ID" value="XM_067693222.1"/>
</dbReference>
<proteinExistence type="predicted"/>
<organism evidence="2 3">
    <name type="scientific">Candida metapsilosis</name>
    <dbReference type="NCBI Taxonomy" id="273372"/>
    <lineage>
        <taxon>Eukaryota</taxon>
        <taxon>Fungi</taxon>
        <taxon>Dikarya</taxon>
        <taxon>Ascomycota</taxon>
        <taxon>Saccharomycotina</taxon>
        <taxon>Pichiomycetes</taxon>
        <taxon>Debaryomycetaceae</taxon>
        <taxon>Candida/Lodderomyces clade</taxon>
        <taxon>Candida</taxon>
    </lineage>
</organism>
<gene>
    <name evidence="2" type="ORF">I9W82_004177</name>
</gene>
<protein>
    <submittedName>
        <fullName evidence="2">Uncharacterized protein</fullName>
    </submittedName>
</protein>
<comment type="caution">
    <text evidence="2">The sequence shown here is derived from an EMBL/GenBank/DDBJ whole genome shotgun (WGS) entry which is preliminary data.</text>
</comment>
<dbReference type="AlphaFoldDB" id="A0A8H7ZEC8"/>
<dbReference type="Proteomes" id="UP000669133">
    <property type="component" value="Unassembled WGS sequence"/>
</dbReference>